<accession>A0A4R2BQY2</accession>
<dbReference type="AlphaFoldDB" id="A0A4R2BQY2"/>
<protein>
    <submittedName>
        <fullName evidence="1">Uncharacterized protein</fullName>
    </submittedName>
</protein>
<evidence type="ECO:0000313" key="2">
    <source>
        <dbReference type="Proteomes" id="UP000295351"/>
    </source>
</evidence>
<organism evidence="1 2">
    <name type="scientific">Shinella granuli</name>
    <dbReference type="NCBI Taxonomy" id="323621"/>
    <lineage>
        <taxon>Bacteria</taxon>
        <taxon>Pseudomonadati</taxon>
        <taxon>Pseudomonadota</taxon>
        <taxon>Alphaproteobacteria</taxon>
        <taxon>Hyphomicrobiales</taxon>
        <taxon>Rhizobiaceae</taxon>
        <taxon>Shinella</taxon>
    </lineage>
</organism>
<dbReference type="Proteomes" id="UP000295351">
    <property type="component" value="Unassembled WGS sequence"/>
</dbReference>
<gene>
    <name evidence="1" type="ORF">EV665_1682</name>
</gene>
<dbReference type="EMBL" id="SLVX01000068">
    <property type="protein sequence ID" value="TCN30077.1"/>
    <property type="molecule type" value="Genomic_DNA"/>
</dbReference>
<comment type="caution">
    <text evidence="1">The sequence shown here is derived from an EMBL/GenBank/DDBJ whole genome shotgun (WGS) entry which is preliminary data.</text>
</comment>
<sequence length="264" mass="29184">MALTHFFNNPVNSVTRERLFFHRLYFDIKLAAVRANYPLSIFEPEVDRDKFDIVLDDGDNERRIQLKTFTKSSGTTQWSSSKRFMRPDLVSGEKLNIAPMDCGLGGGFILIEIDDSIDDAPVSYFYTDRSLISGFASGLLVDESPAPTGRGRRPEARRTIAEAFLSLLADGDPHDPIQIHKKLFVRLQSPDALLSIAGLHSTRGCYLPSDHFLDAEIRGINADGKGVAVRGADATVVATVHARMLDIVALLEEPALHAFLRNAS</sequence>
<dbReference type="RefSeq" id="WP_133037232.1">
    <property type="nucleotide sequence ID" value="NZ_BAABEI010000012.1"/>
</dbReference>
<evidence type="ECO:0000313" key="1">
    <source>
        <dbReference type="EMBL" id="TCN30077.1"/>
    </source>
</evidence>
<reference evidence="1 2" key="1">
    <citation type="submission" date="2019-03" db="EMBL/GenBank/DDBJ databases">
        <title>Genomic Encyclopedia of Type Strains, Phase IV (KMG-IV): sequencing the most valuable type-strain genomes for metagenomic binning, comparative biology and taxonomic classification.</title>
        <authorList>
            <person name="Goeker M."/>
        </authorList>
    </citation>
    <scope>NUCLEOTIDE SEQUENCE [LARGE SCALE GENOMIC DNA]</scope>
    <source>
        <strain evidence="1 2">DSM 18401</strain>
    </source>
</reference>
<keyword evidence="2" id="KW-1185">Reference proteome</keyword>
<proteinExistence type="predicted"/>
<name>A0A4R2BQY2_SHIGR</name>